<reference evidence="6" key="1">
    <citation type="journal article" date="2020" name="mSystems">
        <title>Genome- and Community-Level Interaction Insights into Carbon Utilization and Element Cycling Functions of Hydrothermarchaeota in Hydrothermal Sediment.</title>
        <authorList>
            <person name="Zhou Z."/>
            <person name="Liu Y."/>
            <person name="Xu W."/>
            <person name="Pan J."/>
            <person name="Luo Z.H."/>
            <person name="Li M."/>
        </authorList>
    </citation>
    <scope>NUCLEOTIDE SEQUENCE [LARGE SCALE GENOMIC DNA]</scope>
    <source>
        <strain evidence="6">SpSt-604</strain>
        <strain evidence="5">SpSt-640</strain>
    </source>
</reference>
<keyword evidence="3 6" id="KW-0418">Kinase</keyword>
<dbReference type="InterPro" id="IPR011611">
    <property type="entry name" value="PfkB_dom"/>
</dbReference>
<evidence type="ECO:0000256" key="1">
    <source>
        <dbReference type="ARBA" id="ARBA00010688"/>
    </source>
</evidence>
<evidence type="ECO:0000313" key="6">
    <source>
        <dbReference type="EMBL" id="HGU42265.1"/>
    </source>
</evidence>
<dbReference type="Gene3D" id="3.40.1190.20">
    <property type="match status" value="1"/>
</dbReference>
<keyword evidence="2" id="KW-0808">Transferase</keyword>
<name>A0A7C4VW08_FERPE</name>
<dbReference type="GO" id="GO:0006796">
    <property type="term" value="P:phosphate-containing compound metabolic process"/>
    <property type="evidence" value="ECO:0007669"/>
    <property type="project" value="UniProtKB-ARBA"/>
</dbReference>
<dbReference type="PANTHER" id="PTHR10584">
    <property type="entry name" value="SUGAR KINASE"/>
    <property type="match status" value="1"/>
</dbReference>
<dbReference type="PROSITE" id="PS00583">
    <property type="entry name" value="PFKB_KINASES_1"/>
    <property type="match status" value="1"/>
</dbReference>
<dbReference type="Pfam" id="PF00294">
    <property type="entry name" value="PfkB"/>
    <property type="match status" value="1"/>
</dbReference>
<proteinExistence type="inferred from homology"/>
<evidence type="ECO:0000256" key="2">
    <source>
        <dbReference type="ARBA" id="ARBA00022679"/>
    </source>
</evidence>
<dbReference type="InterPro" id="IPR002139">
    <property type="entry name" value="Ribo/fructo_kinase"/>
</dbReference>
<protein>
    <submittedName>
        <fullName evidence="6">Carbohydrate kinase family protein</fullName>
    </submittedName>
</protein>
<comment type="caution">
    <text evidence="6">The sequence shown here is derived from an EMBL/GenBank/DDBJ whole genome shotgun (WGS) entry which is preliminary data.</text>
</comment>
<sequence length="312" mass="33710">MAYQNTRGCCKKCTGGIEESQMIVTCIGKLNIDFNYSVDTIEIGKNHVSENVETSIGGKATNIAVALQKLGIQTQLIANIGDDELGTRAISQLQSFGVIPLINVKPGTRTGFTFIVVEGDGKNTMFNYPGANGMLCAEDIAMHEKTLKSSDLIFYQVGAGESDEILSYLKTLGKPIFLELCEYVEPKMLGGIDFVSLNEEEALKITNTLNTFEALSILLNLGIQNIFLKLGSKGSVYASKEKITYGEPYTVDSIDTTGAGDAFSAGCIYGILNNFSVENILSFANKCGALTCTRKGTTTAFPTIEEVQKFKN</sequence>
<dbReference type="GO" id="GO:0016301">
    <property type="term" value="F:kinase activity"/>
    <property type="evidence" value="ECO:0007669"/>
    <property type="project" value="UniProtKB-KW"/>
</dbReference>
<dbReference type="EMBL" id="DTBH01000118">
    <property type="protein sequence ID" value="HGQ77318.1"/>
    <property type="molecule type" value="Genomic_DNA"/>
</dbReference>
<dbReference type="PANTHER" id="PTHR10584:SF166">
    <property type="entry name" value="RIBOKINASE"/>
    <property type="match status" value="1"/>
</dbReference>
<evidence type="ECO:0000313" key="5">
    <source>
        <dbReference type="EMBL" id="HGQ77318.1"/>
    </source>
</evidence>
<organism evidence="6">
    <name type="scientific">Fervidobacterium pennivorans</name>
    <dbReference type="NCBI Taxonomy" id="93466"/>
    <lineage>
        <taxon>Bacteria</taxon>
        <taxon>Thermotogati</taxon>
        <taxon>Thermotogota</taxon>
        <taxon>Thermotogae</taxon>
        <taxon>Thermotogales</taxon>
        <taxon>Fervidobacteriaceae</taxon>
        <taxon>Fervidobacterium</taxon>
    </lineage>
</organism>
<dbReference type="AlphaFoldDB" id="A0A7C4VW08"/>
<dbReference type="InterPro" id="IPR002173">
    <property type="entry name" value="Carboh/pur_kinase_PfkB_CS"/>
</dbReference>
<comment type="similarity">
    <text evidence="1">Belongs to the carbohydrate kinase PfkB family.</text>
</comment>
<feature type="domain" description="Carbohydrate kinase PfkB" evidence="4">
    <location>
        <begin position="24"/>
        <end position="303"/>
    </location>
</feature>
<dbReference type="EMBL" id="DSZT01000159">
    <property type="protein sequence ID" value="HGU42265.1"/>
    <property type="molecule type" value="Genomic_DNA"/>
</dbReference>
<dbReference type="InterPro" id="IPR029056">
    <property type="entry name" value="Ribokinase-like"/>
</dbReference>
<dbReference type="PRINTS" id="PR00990">
    <property type="entry name" value="RIBOKINASE"/>
</dbReference>
<gene>
    <name evidence="6" type="ORF">ENT72_05040</name>
    <name evidence="5" type="ORF">ENU12_05325</name>
</gene>
<evidence type="ECO:0000259" key="4">
    <source>
        <dbReference type="Pfam" id="PF00294"/>
    </source>
</evidence>
<accession>A0A7C4VW08</accession>
<dbReference type="SUPFAM" id="SSF53613">
    <property type="entry name" value="Ribokinase-like"/>
    <property type="match status" value="1"/>
</dbReference>
<evidence type="ECO:0000256" key="3">
    <source>
        <dbReference type="ARBA" id="ARBA00022777"/>
    </source>
</evidence>